<dbReference type="KEGG" id="fcn:FN3523_0717"/>
<sequence length="166" mass="19325">MRDTDKTRKTKKAYKEKNAKNLHFEFYQKDWDLYDKFMSLLAKTKNDKLRKLFKLAERKSVSINSNRKENSLTFNYMHGELGNMKGGLVVCKNLDLDDIKQALGYLTQDKKTWGSNSDYDECRQGKNQKIYQDPYGTIHIEKGDIEILLSVDEAKKILNGNMTLGL</sequence>
<gene>
    <name evidence="1" type="ordered locus">FN3523_0717</name>
</gene>
<dbReference type="Proteomes" id="UP000008303">
    <property type="component" value="Chromosome"/>
</dbReference>
<dbReference type="HOGENOM" id="CLU_1600297_0_0_6"/>
<name>F4BK80_9GAMM</name>
<accession>F4BK80</accession>
<reference evidence="2" key="1">
    <citation type="journal article" date="2011" name="Appl. Environ. Microbiol.">
        <title>Common ancestry and novel genetic traits of Francisella novicida-like isolates from North America and Australia as revealed by comparative genomic analyses.</title>
        <authorList>
            <person name="Siddaramappa S."/>
            <person name="Challacombe J.F."/>
            <person name="Petersen J.M."/>
            <person name="Pillai S."/>
            <person name="Hogg G."/>
            <person name="Kuske C.R."/>
        </authorList>
    </citation>
    <scope>NUCLEOTIDE SEQUENCE [LARGE SCALE GENOMIC DNA]</scope>
    <source>
        <strain evidence="2">3523</strain>
    </source>
</reference>
<proteinExistence type="predicted"/>
<protein>
    <submittedName>
        <fullName evidence="1">Uncharacterized protein</fullName>
    </submittedName>
</protein>
<dbReference type="EMBL" id="CP002558">
    <property type="protein sequence ID" value="AEB28574.1"/>
    <property type="molecule type" value="Genomic_DNA"/>
</dbReference>
<evidence type="ECO:0000313" key="2">
    <source>
        <dbReference type="Proteomes" id="UP000008303"/>
    </source>
</evidence>
<dbReference type="PATRIC" id="fig|676032.3.peg.720"/>
<organism evidence="1 2">
    <name type="scientific">Francisella hispaniensis</name>
    <dbReference type="NCBI Taxonomy" id="622488"/>
    <lineage>
        <taxon>Bacteria</taxon>
        <taxon>Pseudomonadati</taxon>
        <taxon>Pseudomonadota</taxon>
        <taxon>Gammaproteobacteria</taxon>
        <taxon>Thiotrichales</taxon>
        <taxon>Francisellaceae</taxon>
        <taxon>Francisella</taxon>
    </lineage>
</organism>
<dbReference type="RefSeq" id="WP_014548026.1">
    <property type="nucleotide sequence ID" value="NC_017449.1"/>
</dbReference>
<dbReference type="AlphaFoldDB" id="F4BK80"/>
<evidence type="ECO:0000313" key="1">
    <source>
        <dbReference type="EMBL" id="AEB28574.1"/>
    </source>
</evidence>